<protein>
    <submittedName>
        <fullName evidence="1">Uncharacterized protein</fullName>
    </submittedName>
</protein>
<gene>
    <name evidence="1" type="ORF">METZ01_LOCUS343689</name>
</gene>
<evidence type="ECO:0000313" key="1">
    <source>
        <dbReference type="EMBL" id="SVC90835.1"/>
    </source>
</evidence>
<sequence>DSANTSTTDYITIENPIRQGDQFLSGETLLGANSGATGIVKGKYSTTQAYVEETNNGAFQVGESIAGKTSRVTATVNSYSRQPINASRNVKSFQDIDKAPAGFVELFRKEFLDGFNRDTDVSTSNLLKHIKDFYRSKGNENSFRYIFRLLFGIDDIEFYYPGTEMLRLSDGRWTLDKSVKILTDSASYADSFLGRTIVGETTNVSALVERVERYHVGAQDITELFLSGFDANNSNYQATEGTGYTTFYLGETVTANSADDDGNYATATTSGVLQGVDVVYGGSGYTTGDELIITGGGGAEAKAKVGSVATSALTGIDVIDSGDGYS</sequence>
<organism evidence="1">
    <name type="scientific">marine metagenome</name>
    <dbReference type="NCBI Taxonomy" id="408172"/>
    <lineage>
        <taxon>unclassified sequences</taxon>
        <taxon>metagenomes</taxon>
        <taxon>ecological metagenomes</taxon>
    </lineage>
</organism>
<feature type="non-terminal residue" evidence="1">
    <location>
        <position position="326"/>
    </location>
</feature>
<proteinExistence type="predicted"/>
<name>A0A382R131_9ZZZZ</name>
<reference evidence="1" key="1">
    <citation type="submission" date="2018-05" db="EMBL/GenBank/DDBJ databases">
        <authorList>
            <person name="Lanie J.A."/>
            <person name="Ng W.-L."/>
            <person name="Kazmierczak K.M."/>
            <person name="Andrzejewski T.M."/>
            <person name="Davidsen T.M."/>
            <person name="Wayne K.J."/>
            <person name="Tettelin H."/>
            <person name="Glass J.I."/>
            <person name="Rusch D."/>
            <person name="Podicherti R."/>
            <person name="Tsui H.-C.T."/>
            <person name="Winkler M.E."/>
        </authorList>
    </citation>
    <scope>NUCLEOTIDE SEQUENCE</scope>
</reference>
<feature type="non-terminal residue" evidence="1">
    <location>
        <position position="1"/>
    </location>
</feature>
<accession>A0A382R131</accession>
<dbReference type="EMBL" id="UINC01118004">
    <property type="protein sequence ID" value="SVC90835.1"/>
    <property type="molecule type" value="Genomic_DNA"/>
</dbReference>
<dbReference type="AlphaFoldDB" id="A0A382R131"/>